<evidence type="ECO:0000313" key="2">
    <source>
        <dbReference type="EMBL" id="ELR68467.1"/>
    </source>
</evidence>
<evidence type="ECO:0000259" key="1">
    <source>
        <dbReference type="Pfam" id="PF00156"/>
    </source>
</evidence>
<name>L8JM48_9BACT</name>
<dbReference type="EMBL" id="AMZN01000111">
    <property type="protein sequence ID" value="ELR68467.1"/>
    <property type="molecule type" value="Genomic_DNA"/>
</dbReference>
<protein>
    <submittedName>
        <fullName evidence="2">Phosphoribosyltransferase</fullName>
    </submittedName>
</protein>
<gene>
    <name evidence="2" type="ORF">C900_00301</name>
</gene>
<dbReference type="InterPro" id="IPR029057">
    <property type="entry name" value="PRTase-like"/>
</dbReference>
<dbReference type="SUPFAM" id="SSF53271">
    <property type="entry name" value="PRTase-like"/>
    <property type="match status" value="1"/>
</dbReference>
<dbReference type="Proteomes" id="UP000011135">
    <property type="component" value="Unassembled WGS sequence"/>
</dbReference>
<keyword evidence="2" id="KW-0808">Transferase</keyword>
<comment type="caution">
    <text evidence="2">The sequence shown here is derived from an EMBL/GenBank/DDBJ whole genome shotgun (WGS) entry which is preliminary data.</text>
</comment>
<feature type="domain" description="Phosphoribosyltransferase" evidence="1">
    <location>
        <begin position="14"/>
        <end position="180"/>
    </location>
</feature>
<keyword evidence="3" id="KW-1185">Reference proteome</keyword>
<dbReference type="Gene3D" id="3.40.50.2020">
    <property type="match status" value="1"/>
</dbReference>
<organism evidence="2 3">
    <name type="scientific">Fulvivirga imtechensis AK7</name>
    <dbReference type="NCBI Taxonomy" id="1237149"/>
    <lineage>
        <taxon>Bacteria</taxon>
        <taxon>Pseudomonadati</taxon>
        <taxon>Bacteroidota</taxon>
        <taxon>Cytophagia</taxon>
        <taxon>Cytophagales</taxon>
        <taxon>Fulvivirgaceae</taxon>
        <taxon>Fulvivirga</taxon>
    </lineage>
</organism>
<proteinExistence type="predicted"/>
<dbReference type="eggNOG" id="COG1926">
    <property type="taxonomic scope" value="Bacteria"/>
</dbReference>
<sequence>MEWTRNILIQDREHAGKFLSKRLIHFANATNAVVVGIPHGGVCVASAIADALNLPLEVMPCRKIKHPVDKSRNIGSVSANEACVHDCPYDVPQDYIYHQMALIRHAIDHENRFYYQEIEPTMLTGKTVILVDDILQSSDTMMACLRSIKKENPLRVIVAVPIVGVEAGRRVKSEADDIVFLQMEHSIGSGKEYFFNFPRVDDIKVREILNKSRALKTV</sequence>
<accession>L8JM48</accession>
<evidence type="ECO:0000313" key="3">
    <source>
        <dbReference type="Proteomes" id="UP000011135"/>
    </source>
</evidence>
<dbReference type="Pfam" id="PF00156">
    <property type="entry name" value="Pribosyltran"/>
    <property type="match status" value="1"/>
</dbReference>
<dbReference type="CDD" id="cd06223">
    <property type="entry name" value="PRTases_typeI"/>
    <property type="match status" value="1"/>
</dbReference>
<dbReference type="AlphaFoldDB" id="L8JM48"/>
<reference evidence="2 3" key="1">
    <citation type="submission" date="2012-12" db="EMBL/GenBank/DDBJ databases">
        <title>Genome assembly of Fulvivirga imtechensis AK7.</title>
        <authorList>
            <person name="Nupur N."/>
            <person name="Khatri I."/>
            <person name="Kumar R."/>
            <person name="Subramanian S."/>
            <person name="Pinnaka A."/>
        </authorList>
    </citation>
    <scope>NUCLEOTIDE SEQUENCE [LARGE SCALE GENOMIC DNA]</scope>
    <source>
        <strain evidence="2 3">AK7</strain>
    </source>
</reference>
<dbReference type="GO" id="GO:0016757">
    <property type="term" value="F:glycosyltransferase activity"/>
    <property type="evidence" value="ECO:0007669"/>
    <property type="project" value="UniProtKB-KW"/>
</dbReference>
<dbReference type="Gene3D" id="3.30.1310.20">
    <property type="entry name" value="PRTase-like"/>
    <property type="match status" value="1"/>
</dbReference>
<dbReference type="InterPro" id="IPR000836">
    <property type="entry name" value="PRTase_dom"/>
</dbReference>
<dbReference type="STRING" id="1237149.C900_00301"/>
<keyword evidence="2" id="KW-0328">Glycosyltransferase</keyword>